<accession>A0A6L9W5S7</accession>
<feature type="transmembrane region" description="Helical" evidence="1">
    <location>
        <begin position="388"/>
        <end position="412"/>
    </location>
</feature>
<evidence type="ECO:0000313" key="2">
    <source>
        <dbReference type="EMBL" id="NEK87388.1"/>
    </source>
</evidence>
<keyword evidence="1" id="KW-1133">Transmembrane helix</keyword>
<feature type="transmembrane region" description="Helical" evidence="1">
    <location>
        <begin position="418"/>
        <end position="436"/>
    </location>
</feature>
<feature type="transmembrane region" description="Helical" evidence="1">
    <location>
        <begin position="73"/>
        <end position="95"/>
    </location>
</feature>
<feature type="transmembrane region" description="Helical" evidence="1">
    <location>
        <begin position="457"/>
        <end position="486"/>
    </location>
</feature>
<dbReference type="RefSeq" id="WP_163207301.1">
    <property type="nucleotide sequence ID" value="NZ_JAAGWG010000031.1"/>
</dbReference>
<dbReference type="AlphaFoldDB" id="A0A6L9W5S7"/>
<evidence type="ECO:0008006" key="4">
    <source>
        <dbReference type="Google" id="ProtNLM"/>
    </source>
</evidence>
<feature type="transmembrane region" description="Helical" evidence="1">
    <location>
        <begin position="492"/>
        <end position="513"/>
    </location>
</feature>
<comment type="caution">
    <text evidence="2">The sequence shown here is derived from an EMBL/GenBank/DDBJ whole genome shotgun (WGS) entry which is preliminary data.</text>
</comment>
<feature type="transmembrane region" description="Helical" evidence="1">
    <location>
        <begin position="157"/>
        <end position="181"/>
    </location>
</feature>
<dbReference type="EMBL" id="JAAGWG010000031">
    <property type="protein sequence ID" value="NEK87388.1"/>
    <property type="molecule type" value="Genomic_DNA"/>
</dbReference>
<dbReference type="Pfam" id="PF19814">
    <property type="entry name" value="DUF6297"/>
    <property type="match status" value="1"/>
</dbReference>
<name>A0A6L9W5S7_9ACTN</name>
<keyword evidence="1" id="KW-0472">Membrane</keyword>
<dbReference type="Proteomes" id="UP000479241">
    <property type="component" value="Unassembled WGS sequence"/>
</dbReference>
<proteinExistence type="predicted"/>
<evidence type="ECO:0000313" key="3">
    <source>
        <dbReference type="Proteomes" id="UP000479241"/>
    </source>
</evidence>
<dbReference type="InterPro" id="IPR046264">
    <property type="entry name" value="DUF6297"/>
</dbReference>
<feature type="transmembrane region" description="Helical" evidence="1">
    <location>
        <begin position="228"/>
        <end position="249"/>
    </location>
</feature>
<keyword evidence="1" id="KW-0812">Transmembrane</keyword>
<gene>
    <name evidence="2" type="ORF">GCU60_16740</name>
</gene>
<feature type="transmembrane region" description="Helical" evidence="1">
    <location>
        <begin position="129"/>
        <end position="151"/>
    </location>
</feature>
<feature type="transmembrane region" description="Helical" evidence="1">
    <location>
        <begin position="40"/>
        <end position="61"/>
    </location>
</feature>
<feature type="transmembrane region" description="Helical" evidence="1">
    <location>
        <begin position="193"/>
        <end position="216"/>
    </location>
</feature>
<evidence type="ECO:0000256" key="1">
    <source>
        <dbReference type="SAM" id="Phobius"/>
    </source>
</evidence>
<organism evidence="2 3">
    <name type="scientific">Blastococcus saxobsidens</name>
    <dbReference type="NCBI Taxonomy" id="138336"/>
    <lineage>
        <taxon>Bacteria</taxon>
        <taxon>Bacillati</taxon>
        <taxon>Actinomycetota</taxon>
        <taxon>Actinomycetes</taxon>
        <taxon>Geodermatophilales</taxon>
        <taxon>Geodermatophilaceae</taxon>
        <taxon>Blastococcus</taxon>
    </lineage>
</organism>
<protein>
    <recommendedName>
        <fullName evidence="4">ABC-2 type transport system permease protein</fullName>
    </recommendedName>
</protein>
<reference evidence="2 3" key="1">
    <citation type="submission" date="2019-12" db="EMBL/GenBank/DDBJ databases">
        <title>the WGS of Blastococcus saxobsidens 67B17.</title>
        <authorList>
            <person name="Jiang Z."/>
        </authorList>
    </citation>
    <scope>NUCLEOTIDE SEQUENCE [LARGE SCALE GENOMIC DNA]</scope>
    <source>
        <strain evidence="2 3">67B17</strain>
    </source>
</reference>
<sequence>MTGATAVLEAELSGAQVRRFTRRATAARADTTLAERLGDLWANLVTIAIGVGVLAGALSSVRESMALAGAPATVPVLPAGVTVAIAAVLAIAGLVVCLDRLGPVSSTPAAAAWWLPLPAGRGGLLRGELARITSAVVGTAVVLSLPLALALTDAPSVLGVAVVLAGTAGSAAALVGAAAVNQTRGRSGRLAPLAGAVAVGVAVVAVAACTALAVTGGADVPALPSVPAGWALAALGAAVPLVVVAVAGLDRLGAAQLRAAGATAQYAAASAVSLDTRELGRALTARRPRAPRRARRFGRVSGAWQAVVAGDRAALSRSPWHVGQALVAVAVPVLVARTDGLGALPLAVWGACLVGWSLAAVAAGHPARQAQALPALDRLLPLSTPGVTVARAVVPLVLVTTVTALTGLLVGLAGDTPLLWTGLCAATAPAWAAASLRGAFRPEMDWAGPVVSTPMGVLPVGAGAGFVQGVDVGVLGSLPVAAALVTGGPTPVLLAVQLLWSVLLGAGALALVVRRRGGRS</sequence>